<feature type="transmembrane region" description="Helical" evidence="6">
    <location>
        <begin position="59"/>
        <end position="81"/>
    </location>
</feature>
<feature type="domain" description="Rhodopsin" evidence="7">
    <location>
        <begin position="43"/>
        <end position="284"/>
    </location>
</feature>
<dbReference type="GeneID" id="98181161"/>
<comment type="subcellular location">
    <subcellularLocation>
        <location evidence="1">Membrane</location>
        <topology evidence="1">Multi-pass membrane protein</topology>
    </subcellularLocation>
</comment>
<dbReference type="PANTHER" id="PTHR33048:SF129">
    <property type="entry name" value="INTEGRAL MEMBRANE PROTEIN-RELATED"/>
    <property type="match status" value="1"/>
</dbReference>
<evidence type="ECO:0000256" key="4">
    <source>
        <dbReference type="ARBA" id="ARBA00023136"/>
    </source>
</evidence>
<feature type="transmembrane region" description="Helical" evidence="6">
    <location>
        <begin position="25"/>
        <end position="47"/>
    </location>
</feature>
<keyword evidence="3 6" id="KW-1133">Transmembrane helix</keyword>
<dbReference type="PANTHER" id="PTHR33048">
    <property type="entry name" value="PTH11-LIKE INTEGRAL MEMBRANE PROTEIN (AFU_ORTHOLOGUE AFUA_5G11245)"/>
    <property type="match status" value="1"/>
</dbReference>
<name>A0ABQ0GR57_9PEZI</name>
<evidence type="ECO:0000256" key="3">
    <source>
        <dbReference type="ARBA" id="ARBA00022989"/>
    </source>
</evidence>
<sequence length="389" mass="42854">MQFAAQTIASWPQPNYVNPEVHSPVSVIVELFLLCVVTILLSIRLYTRCRISRGFGRDDVLIFMAYLPAVAFVIIEVVAYYKLDRDKHIWDVRPELAAPSLQVGLAEQILFAIATCCTKLSVLALIYRITSVASGWPKNLTIIVAVVVALDAFAFILVSIFQCTPISDIWTISITPQRCIDHGVHLLVASIINTVQDFVIVLVPIKTVIGLDLPVTQRATVLLLFAGGLLVCIAGAVRTHFTWLMVSSPDGDINWHSYDMMLASSIELLLGITCASAPATKPFFTLYATRLPQLVVQTTRKLNTVRRKGKRSASKTTLVSIYIIHDIDIQPAFPKALGVDMSRESGLTTAPDLNKPLPEVPKVTLDLRIGRSLTWNDMGSPRSPSSVLF</sequence>
<protein>
    <recommendedName>
        <fullName evidence="7">Rhodopsin domain-containing protein</fullName>
    </recommendedName>
</protein>
<dbReference type="RefSeq" id="XP_070921939.1">
    <property type="nucleotide sequence ID" value="XM_071065838.1"/>
</dbReference>
<feature type="transmembrane region" description="Helical" evidence="6">
    <location>
        <begin position="221"/>
        <end position="241"/>
    </location>
</feature>
<comment type="caution">
    <text evidence="8">The sequence shown here is derived from an EMBL/GenBank/DDBJ whole genome shotgun (WGS) entry which is preliminary data.</text>
</comment>
<dbReference type="EMBL" id="BAAFSV010000006">
    <property type="protein sequence ID" value="GAB1320209.1"/>
    <property type="molecule type" value="Genomic_DNA"/>
</dbReference>
<gene>
    <name evidence="8" type="ORF">MFIFM68171_10419</name>
</gene>
<organism evidence="8 9">
    <name type="scientific">Madurella fahalii</name>
    <dbReference type="NCBI Taxonomy" id="1157608"/>
    <lineage>
        <taxon>Eukaryota</taxon>
        <taxon>Fungi</taxon>
        <taxon>Dikarya</taxon>
        <taxon>Ascomycota</taxon>
        <taxon>Pezizomycotina</taxon>
        <taxon>Sordariomycetes</taxon>
        <taxon>Sordariomycetidae</taxon>
        <taxon>Sordariales</taxon>
        <taxon>Sordariales incertae sedis</taxon>
        <taxon>Madurella</taxon>
    </lineage>
</organism>
<keyword evidence="9" id="KW-1185">Reference proteome</keyword>
<evidence type="ECO:0000256" key="6">
    <source>
        <dbReference type="SAM" id="Phobius"/>
    </source>
</evidence>
<comment type="similarity">
    <text evidence="5">Belongs to the SAT4 family.</text>
</comment>
<keyword evidence="4 6" id="KW-0472">Membrane</keyword>
<feature type="transmembrane region" description="Helical" evidence="6">
    <location>
        <begin position="182"/>
        <end position="209"/>
    </location>
</feature>
<evidence type="ECO:0000256" key="1">
    <source>
        <dbReference type="ARBA" id="ARBA00004141"/>
    </source>
</evidence>
<feature type="transmembrane region" description="Helical" evidence="6">
    <location>
        <begin position="139"/>
        <end position="162"/>
    </location>
</feature>
<dbReference type="InterPro" id="IPR052337">
    <property type="entry name" value="SAT4-like"/>
</dbReference>
<dbReference type="Proteomes" id="UP001628179">
    <property type="component" value="Unassembled WGS sequence"/>
</dbReference>
<evidence type="ECO:0000256" key="2">
    <source>
        <dbReference type="ARBA" id="ARBA00022692"/>
    </source>
</evidence>
<keyword evidence="2 6" id="KW-0812">Transmembrane</keyword>
<proteinExistence type="inferred from homology"/>
<evidence type="ECO:0000256" key="5">
    <source>
        <dbReference type="ARBA" id="ARBA00038359"/>
    </source>
</evidence>
<evidence type="ECO:0000259" key="7">
    <source>
        <dbReference type="Pfam" id="PF20684"/>
    </source>
</evidence>
<reference evidence="8 9" key="1">
    <citation type="submission" date="2024-09" db="EMBL/GenBank/DDBJ databases">
        <title>Itraconazole resistance in Madurella fahalii resulting from another homologue of gene encoding cytochrome P450 14-alpha sterol demethylase (CYP51).</title>
        <authorList>
            <person name="Yoshioka I."/>
            <person name="Fahal A.H."/>
            <person name="Kaneko S."/>
            <person name="Yaguchi T."/>
        </authorList>
    </citation>
    <scope>NUCLEOTIDE SEQUENCE [LARGE SCALE GENOMIC DNA]</scope>
    <source>
        <strain evidence="8 9">IFM 68171</strain>
    </source>
</reference>
<evidence type="ECO:0000313" key="8">
    <source>
        <dbReference type="EMBL" id="GAB1320209.1"/>
    </source>
</evidence>
<dbReference type="Pfam" id="PF20684">
    <property type="entry name" value="Fung_rhodopsin"/>
    <property type="match status" value="1"/>
</dbReference>
<evidence type="ECO:0000313" key="9">
    <source>
        <dbReference type="Proteomes" id="UP001628179"/>
    </source>
</evidence>
<accession>A0ABQ0GR57</accession>
<dbReference type="InterPro" id="IPR049326">
    <property type="entry name" value="Rhodopsin_dom_fungi"/>
</dbReference>